<dbReference type="Proteomes" id="UP001217089">
    <property type="component" value="Unassembled WGS sequence"/>
</dbReference>
<dbReference type="InterPro" id="IPR051213">
    <property type="entry name" value="START_lipid_transfer"/>
</dbReference>
<dbReference type="EMBL" id="JARBDR010000246">
    <property type="protein sequence ID" value="KAJ8317587.1"/>
    <property type="molecule type" value="Genomic_DNA"/>
</dbReference>
<proteinExistence type="predicted"/>
<feature type="domain" description="START" evidence="1">
    <location>
        <begin position="146"/>
        <end position="243"/>
    </location>
</feature>
<dbReference type="InterPro" id="IPR023393">
    <property type="entry name" value="START-like_dom_sf"/>
</dbReference>
<comment type="caution">
    <text evidence="2">The sequence shown here is derived from an EMBL/GenBank/DDBJ whole genome shotgun (WGS) entry which is preliminary data.</text>
</comment>
<evidence type="ECO:0000313" key="3">
    <source>
        <dbReference type="Proteomes" id="UP001217089"/>
    </source>
</evidence>
<organism evidence="2 3">
    <name type="scientific">Tegillarca granosa</name>
    <name type="common">Malaysian cockle</name>
    <name type="synonym">Anadara granosa</name>
    <dbReference type="NCBI Taxonomy" id="220873"/>
    <lineage>
        <taxon>Eukaryota</taxon>
        <taxon>Metazoa</taxon>
        <taxon>Spiralia</taxon>
        <taxon>Lophotrochozoa</taxon>
        <taxon>Mollusca</taxon>
        <taxon>Bivalvia</taxon>
        <taxon>Autobranchia</taxon>
        <taxon>Pteriomorphia</taxon>
        <taxon>Arcoida</taxon>
        <taxon>Arcoidea</taxon>
        <taxon>Arcidae</taxon>
        <taxon>Tegillarca</taxon>
    </lineage>
</organism>
<dbReference type="PANTHER" id="PTHR19308:SF8">
    <property type="entry name" value="STAR-RELATED LIPID TRANSFER PROTEIN 7, MITOCHONDRIAL"/>
    <property type="match status" value="1"/>
</dbReference>
<dbReference type="InterPro" id="IPR002913">
    <property type="entry name" value="START_lipid-bd_dom"/>
</dbReference>
<keyword evidence="3" id="KW-1185">Reference proteome</keyword>
<dbReference type="PROSITE" id="PS50848">
    <property type="entry name" value="START"/>
    <property type="match status" value="1"/>
</dbReference>
<protein>
    <recommendedName>
        <fullName evidence="1">START domain-containing protein</fullName>
    </recommendedName>
</protein>
<dbReference type="PANTHER" id="PTHR19308">
    <property type="entry name" value="PHOSPHATIDYLCHOLINE TRANSFER PROTEIN"/>
    <property type="match status" value="1"/>
</dbReference>
<evidence type="ECO:0000259" key="1">
    <source>
        <dbReference type="PROSITE" id="PS50848"/>
    </source>
</evidence>
<name>A0ABQ9FJU4_TEGGR</name>
<dbReference type="SUPFAM" id="SSF55961">
    <property type="entry name" value="Bet v1-like"/>
    <property type="match status" value="1"/>
</dbReference>
<sequence length="243" mass="29496">MRNFFHHCLRCQWAKSKDFSSFKTALNHNSLYQRWSEKFFQNFSLFGQLVVKNFHSVAAHQIRRTLKFGSFYRNVYGDKCFMQLFNKFGGSKLRNAKVKFCFAAVLFSWDKEKVSDMEINSTIEDMNEIEHIEQLHLKHPEYMKSWELVIDREHLKLWRKPLPTSTYLYEYKVYGTFYDISAQSFFDIQVDLEYRKKWDKLAIQLDIVDKDQQSGSEVVHWVTHFPYPMYSRDYVYVRRWEVC</sequence>
<dbReference type="Gene3D" id="3.30.530.20">
    <property type="match status" value="1"/>
</dbReference>
<accession>A0ABQ9FJU4</accession>
<gene>
    <name evidence="2" type="ORF">KUTeg_005491</name>
</gene>
<reference evidence="2 3" key="1">
    <citation type="submission" date="2022-12" db="EMBL/GenBank/DDBJ databases">
        <title>Chromosome-level genome of Tegillarca granosa.</title>
        <authorList>
            <person name="Kim J."/>
        </authorList>
    </citation>
    <scope>NUCLEOTIDE SEQUENCE [LARGE SCALE GENOMIC DNA]</scope>
    <source>
        <strain evidence="2">Teg-2019</strain>
        <tissue evidence="2">Adductor muscle</tissue>
    </source>
</reference>
<dbReference type="Pfam" id="PF01852">
    <property type="entry name" value="START"/>
    <property type="match status" value="1"/>
</dbReference>
<evidence type="ECO:0000313" key="2">
    <source>
        <dbReference type="EMBL" id="KAJ8317587.1"/>
    </source>
</evidence>